<dbReference type="EMBL" id="JAKMXF010000310">
    <property type="protein sequence ID" value="KAI6650761.1"/>
    <property type="molecule type" value="Genomic_DNA"/>
</dbReference>
<name>A0AAV7JPZ2_9METZ</name>
<protein>
    <recommendedName>
        <fullName evidence="1">HAT C-terminal dimerisation domain-containing protein</fullName>
    </recommendedName>
</protein>
<dbReference type="GO" id="GO:0046983">
    <property type="term" value="F:protein dimerization activity"/>
    <property type="evidence" value="ECO:0007669"/>
    <property type="project" value="InterPro"/>
</dbReference>
<evidence type="ECO:0000259" key="1">
    <source>
        <dbReference type="Pfam" id="PF05699"/>
    </source>
</evidence>
<dbReference type="InterPro" id="IPR012337">
    <property type="entry name" value="RNaseH-like_sf"/>
</dbReference>
<evidence type="ECO:0000313" key="2">
    <source>
        <dbReference type="EMBL" id="KAI6650761.1"/>
    </source>
</evidence>
<keyword evidence="3" id="KW-1185">Reference proteome</keyword>
<organism evidence="2 3">
    <name type="scientific">Oopsacas minuta</name>
    <dbReference type="NCBI Taxonomy" id="111878"/>
    <lineage>
        <taxon>Eukaryota</taxon>
        <taxon>Metazoa</taxon>
        <taxon>Porifera</taxon>
        <taxon>Hexactinellida</taxon>
        <taxon>Hexasterophora</taxon>
        <taxon>Lyssacinosida</taxon>
        <taxon>Leucopsacidae</taxon>
        <taxon>Oopsacas</taxon>
    </lineage>
</organism>
<dbReference type="AlphaFoldDB" id="A0AAV7JPZ2"/>
<dbReference type="InterPro" id="IPR008906">
    <property type="entry name" value="HATC_C_dom"/>
</dbReference>
<evidence type="ECO:0000313" key="3">
    <source>
        <dbReference type="Proteomes" id="UP001165289"/>
    </source>
</evidence>
<gene>
    <name evidence="2" type="ORF">LOD99_7812</name>
</gene>
<dbReference type="InterPro" id="IPR052958">
    <property type="entry name" value="IFN-induced_PKR_regulator"/>
</dbReference>
<dbReference type="Proteomes" id="UP001165289">
    <property type="component" value="Unassembled WGS sequence"/>
</dbReference>
<accession>A0AAV7JPZ2</accession>
<dbReference type="PANTHER" id="PTHR46289:SF14">
    <property type="entry name" value="DUF4371 DOMAIN-CONTAINING PROTEIN"/>
    <property type="match status" value="1"/>
</dbReference>
<dbReference type="Pfam" id="PF05699">
    <property type="entry name" value="Dimer_Tnp_hAT"/>
    <property type="match status" value="1"/>
</dbReference>
<comment type="caution">
    <text evidence="2">The sequence shown here is derived from an EMBL/GenBank/DDBJ whole genome shotgun (WGS) entry which is preliminary data.</text>
</comment>
<dbReference type="PANTHER" id="PTHR46289">
    <property type="entry name" value="52 KDA REPRESSOR OF THE INHIBITOR OF THE PROTEIN KINASE-LIKE PROTEIN-RELATED"/>
    <property type="match status" value="1"/>
</dbReference>
<dbReference type="SUPFAM" id="SSF53098">
    <property type="entry name" value="Ribonuclease H-like"/>
    <property type="match status" value="1"/>
</dbReference>
<feature type="domain" description="HAT C-terminal dimerisation" evidence="1">
    <location>
        <begin position="97"/>
        <end position="163"/>
    </location>
</feature>
<sequence length="186" mass="22093">MAALNPGEYYKRSILIPYLDKIINDLIDRFDKHNTLAMRISAILPCYVEKYEFRDIEEITIFYQNCRPYSNIEVRGEYDRWLLKWKKIPKIKRPICPVEALAECDQDFYPAIYSYLTIYCCLPTTTASAERTFSTLKYLKNYLRSTTSEKRLNGLARLYIHKDIEVDIEKVIDTFSLKKRNVDFVL</sequence>
<proteinExistence type="predicted"/>
<reference evidence="2 3" key="1">
    <citation type="journal article" date="2023" name="BMC Biol.">
        <title>The compact genome of the sponge Oopsacas minuta (Hexactinellida) is lacking key metazoan core genes.</title>
        <authorList>
            <person name="Santini S."/>
            <person name="Schenkelaars Q."/>
            <person name="Jourda C."/>
            <person name="Duchesne M."/>
            <person name="Belahbib H."/>
            <person name="Rocher C."/>
            <person name="Selva M."/>
            <person name="Riesgo A."/>
            <person name="Vervoort M."/>
            <person name="Leys S.P."/>
            <person name="Kodjabachian L."/>
            <person name="Le Bivic A."/>
            <person name="Borchiellini C."/>
            <person name="Claverie J.M."/>
            <person name="Renard E."/>
        </authorList>
    </citation>
    <scope>NUCLEOTIDE SEQUENCE [LARGE SCALE GENOMIC DNA]</scope>
    <source>
        <strain evidence="2">SPO-2</strain>
    </source>
</reference>